<accession>B6VXV4</accession>
<dbReference type="SMART" id="SM00014">
    <property type="entry name" value="acidPPc"/>
    <property type="match status" value="1"/>
</dbReference>
<evidence type="ECO:0000256" key="1">
    <source>
        <dbReference type="SAM" id="Phobius"/>
    </source>
</evidence>
<organism evidence="3 4">
    <name type="scientific">Phocaeicola dorei DSM 17855</name>
    <dbReference type="NCBI Taxonomy" id="483217"/>
    <lineage>
        <taxon>Bacteria</taxon>
        <taxon>Pseudomonadati</taxon>
        <taxon>Bacteroidota</taxon>
        <taxon>Bacteroidia</taxon>
        <taxon>Bacteroidales</taxon>
        <taxon>Bacteroidaceae</taxon>
        <taxon>Phocaeicola</taxon>
    </lineage>
</organism>
<feature type="transmembrane region" description="Helical" evidence="1">
    <location>
        <begin position="23"/>
        <end position="41"/>
    </location>
</feature>
<sequence>MRITLFFYLCTEQKPNKMDIRRIIFLLLTVSFTFSLPAQNIDINTLKTINKWKVHGLSRGLSASGVILPVGVPAAMGLYALIKKDQPMLKDAVYIGTSVIEAVGITYAAKHIIGRDRPFVKYPDKIHAYGAPDADSPSFPSGHTAAAFSLATSLSITYPKWYVIAPSAVWACGVGFARMNQGVHYPSDVVTGAAIGVGCAFANIYVNRWLNKVLFGRQIK</sequence>
<proteinExistence type="predicted"/>
<feature type="transmembrane region" description="Helical" evidence="1">
    <location>
        <begin position="161"/>
        <end position="177"/>
    </location>
</feature>
<dbReference type="AlphaFoldDB" id="B6VXV4"/>
<dbReference type="PANTHER" id="PTHR14969">
    <property type="entry name" value="SPHINGOSINE-1-PHOSPHATE PHOSPHOHYDROLASE"/>
    <property type="match status" value="1"/>
</dbReference>
<evidence type="ECO:0000313" key="3">
    <source>
        <dbReference type="EMBL" id="EEB25447.1"/>
    </source>
</evidence>
<name>B6VXV4_9BACT</name>
<keyword evidence="1" id="KW-0472">Membrane</keyword>
<keyword evidence="1" id="KW-1133">Transmembrane helix</keyword>
<dbReference type="SUPFAM" id="SSF48317">
    <property type="entry name" value="Acid phosphatase/Vanadium-dependent haloperoxidase"/>
    <property type="match status" value="1"/>
</dbReference>
<evidence type="ECO:0000259" key="2">
    <source>
        <dbReference type="SMART" id="SM00014"/>
    </source>
</evidence>
<protein>
    <recommendedName>
        <fullName evidence="2">Phosphatidic acid phosphatase type 2/haloperoxidase domain-containing protein</fullName>
    </recommendedName>
</protein>
<dbReference type="Gene3D" id="1.20.144.10">
    <property type="entry name" value="Phosphatidic acid phosphatase type 2/haloperoxidase"/>
    <property type="match status" value="1"/>
</dbReference>
<keyword evidence="1" id="KW-0812">Transmembrane</keyword>
<dbReference type="Proteomes" id="UP000004849">
    <property type="component" value="Unassembled WGS sequence"/>
</dbReference>
<evidence type="ECO:0000313" key="4">
    <source>
        <dbReference type="Proteomes" id="UP000004849"/>
    </source>
</evidence>
<reference evidence="3 4" key="1">
    <citation type="submission" date="2008-10" db="EMBL/GenBank/DDBJ databases">
        <title>Draft genome sequence of Bacteroides dorei (DSM 17855).</title>
        <authorList>
            <person name="Sudarsanam P."/>
            <person name="Ley R."/>
            <person name="Guruge J."/>
            <person name="Turnbaugh P.J."/>
            <person name="Mahowald M."/>
            <person name="Liep D."/>
            <person name="Gordon J."/>
        </authorList>
    </citation>
    <scope>NUCLEOTIDE SEQUENCE [LARGE SCALE GENOMIC DNA]</scope>
    <source>
        <strain evidence="3 4">DSM 17855</strain>
    </source>
</reference>
<dbReference type="Pfam" id="PF01569">
    <property type="entry name" value="PAP2"/>
    <property type="match status" value="1"/>
</dbReference>
<dbReference type="HOGENOM" id="CLU_072573_10_3_10"/>
<dbReference type="InterPro" id="IPR000326">
    <property type="entry name" value="PAP2/HPO"/>
</dbReference>
<reference evidence="3 4" key="2">
    <citation type="submission" date="2008-10" db="EMBL/GenBank/DDBJ databases">
        <authorList>
            <person name="Fulton L."/>
            <person name="Clifton S."/>
            <person name="Fulton B."/>
            <person name="Xu J."/>
            <person name="Minx P."/>
            <person name="Pepin K.H."/>
            <person name="Johnson M."/>
            <person name="Thiruvilangam P."/>
            <person name="Bhonagiri V."/>
            <person name="Nash W.E."/>
            <person name="Mardis E.R."/>
            <person name="Wilson R.K."/>
        </authorList>
    </citation>
    <scope>NUCLEOTIDE SEQUENCE [LARGE SCALE GENOMIC DNA]</scope>
    <source>
        <strain evidence="3 4">DSM 17855</strain>
    </source>
</reference>
<feature type="transmembrane region" description="Helical" evidence="1">
    <location>
        <begin position="61"/>
        <end position="82"/>
    </location>
</feature>
<dbReference type="CDD" id="cd01610">
    <property type="entry name" value="PAP2_like"/>
    <property type="match status" value="1"/>
</dbReference>
<feature type="transmembrane region" description="Helical" evidence="1">
    <location>
        <begin position="189"/>
        <end position="210"/>
    </location>
</feature>
<dbReference type="InterPro" id="IPR036938">
    <property type="entry name" value="PAP2/HPO_sf"/>
</dbReference>
<feature type="domain" description="Phosphatidic acid phosphatase type 2/haloperoxidase" evidence="2">
    <location>
        <begin position="90"/>
        <end position="204"/>
    </location>
</feature>
<dbReference type="EMBL" id="ABWZ01000040">
    <property type="protein sequence ID" value="EEB25447.1"/>
    <property type="molecule type" value="Genomic_DNA"/>
</dbReference>
<gene>
    <name evidence="3" type="ORF">BACDOR_02087</name>
</gene>
<dbReference type="PANTHER" id="PTHR14969:SF13">
    <property type="entry name" value="AT30094P"/>
    <property type="match status" value="1"/>
</dbReference>